<dbReference type="InterPro" id="IPR013083">
    <property type="entry name" value="Znf_RING/FYVE/PHD"/>
</dbReference>
<dbReference type="Pfam" id="PF04056">
    <property type="entry name" value="Ssl1"/>
    <property type="match status" value="1"/>
</dbReference>
<keyword evidence="8 11" id="KW-0804">Transcription</keyword>
<keyword evidence="5" id="KW-0863">Zinc-finger</keyword>
<dbReference type="AlphaFoldDB" id="A0A1J1HS22"/>
<evidence type="ECO:0000256" key="8">
    <source>
        <dbReference type="ARBA" id="ARBA00023163"/>
    </source>
</evidence>
<dbReference type="PIRSF" id="PIRSF015919">
    <property type="entry name" value="TFIIH_SSL1"/>
    <property type="match status" value="1"/>
</dbReference>
<evidence type="ECO:0000256" key="2">
    <source>
        <dbReference type="ARBA" id="ARBA00006092"/>
    </source>
</evidence>
<evidence type="ECO:0000313" key="15">
    <source>
        <dbReference type="Proteomes" id="UP000183832"/>
    </source>
</evidence>
<sequence>MADDDEIREYRWETGYEKTWEEIREDNNGLISGSIHDIIQKAKRKRQEAKKGSSRLGMMRHIYIMLDCSEAMSIPDLKPTRFLNTLKMLQLFIEEFFDQNPISQVGIILLKNKKAEKITELAGNYKNHVKMIQSITKLNLVGEPSLQNGLETALQTLRMIPAHASREVLMILGSLTTCDPGDITETIQSLKQENIRCSVISLSAETRIMRYLTTQTHGIYSAILDESHYKDQLFQHIEPLQATNTQECSLIKMGFPHGLVQDSNKKDVSMMSMCMCHLDSSEPRKLSTTGYFCPQCQAKYCELPVECVVCGLTLVLAPHLARSYHHLFPIANFIEVPYEKQSTHCFGCQRPFQDIDKSLYQCPKCRIFYCIDCDIFIHDTLHTCIGCSTTPGGQKHQIHSDSNNYQKSFNNSVHL</sequence>
<dbReference type="FunFam" id="3.40.50.410:FF:000015">
    <property type="entry name" value="General transcription factor IIH subunit 2"/>
    <property type="match status" value="1"/>
</dbReference>
<dbReference type="PANTHER" id="PTHR12695:SF2">
    <property type="entry name" value="GENERAL TRANSCRIPTION FACTOR IIH SUBUNIT 2-RELATED"/>
    <property type="match status" value="1"/>
</dbReference>
<proteinExistence type="inferred from homology"/>
<dbReference type="InterPro" id="IPR046349">
    <property type="entry name" value="C1-like_sf"/>
</dbReference>
<dbReference type="PANTHER" id="PTHR12695">
    <property type="entry name" value="GENERAL TRANSCRIPTION FACTOR IIH SUBUNIT 2"/>
    <property type="match status" value="1"/>
</dbReference>
<dbReference type="SUPFAM" id="SSF57889">
    <property type="entry name" value="Cysteine-rich domain"/>
    <property type="match status" value="1"/>
</dbReference>
<reference evidence="14 15" key="1">
    <citation type="submission" date="2015-04" db="EMBL/GenBank/DDBJ databases">
        <authorList>
            <person name="Syromyatnikov M.Y."/>
            <person name="Popov V.N."/>
        </authorList>
    </citation>
    <scope>NUCLEOTIDE SEQUENCE [LARGE SCALE GENOMIC DNA]</scope>
</reference>
<dbReference type="NCBIfam" id="TIGR00622">
    <property type="entry name" value="ssl1"/>
    <property type="match status" value="1"/>
</dbReference>
<dbReference type="PROSITE" id="PS00028">
    <property type="entry name" value="ZINC_FINGER_C2H2_1"/>
    <property type="match status" value="1"/>
</dbReference>
<evidence type="ECO:0000313" key="14">
    <source>
        <dbReference type="EMBL" id="CRK89278.1"/>
    </source>
</evidence>
<name>A0A1J1HS22_9DIPT</name>
<dbReference type="Gene3D" id="3.30.40.10">
    <property type="entry name" value="Zinc/RING finger domain, C3HC4 (zinc finger)"/>
    <property type="match status" value="1"/>
</dbReference>
<dbReference type="Pfam" id="PF07975">
    <property type="entry name" value="C1_4"/>
    <property type="match status" value="1"/>
</dbReference>
<gene>
    <name evidence="14" type="ORF">CLUMA_CG003037</name>
</gene>
<evidence type="ECO:0000256" key="10">
    <source>
        <dbReference type="ARBA" id="ARBA00023242"/>
    </source>
</evidence>
<comment type="subcellular location">
    <subcellularLocation>
        <location evidence="1 11">Nucleus</location>
    </subcellularLocation>
</comment>
<dbReference type="GO" id="GO:0000439">
    <property type="term" value="C:transcription factor TFIIH core complex"/>
    <property type="evidence" value="ECO:0007669"/>
    <property type="project" value="InterPro"/>
</dbReference>
<dbReference type="CDD" id="cd01453">
    <property type="entry name" value="vWA_transcription_factor_IIH_type"/>
    <property type="match status" value="1"/>
</dbReference>
<keyword evidence="15" id="KW-1185">Reference proteome</keyword>
<keyword evidence="4" id="KW-0227">DNA damage</keyword>
<dbReference type="GO" id="GO:0006357">
    <property type="term" value="P:regulation of transcription by RNA polymerase II"/>
    <property type="evidence" value="ECO:0007669"/>
    <property type="project" value="TreeGrafter"/>
</dbReference>
<dbReference type="InterPro" id="IPR007198">
    <property type="entry name" value="Ssl1-like"/>
</dbReference>
<evidence type="ECO:0000256" key="11">
    <source>
        <dbReference type="PIRNR" id="PIRNR015919"/>
    </source>
</evidence>
<protein>
    <recommendedName>
        <fullName evidence="11">General transcription factor IIH subunit</fullName>
    </recommendedName>
</protein>
<dbReference type="GO" id="GO:0006351">
    <property type="term" value="P:DNA-templated transcription"/>
    <property type="evidence" value="ECO:0007669"/>
    <property type="project" value="InterPro"/>
</dbReference>
<keyword evidence="9" id="KW-0234">DNA repair</keyword>
<feature type="zinc finger region" description="C4-type" evidence="12">
    <location>
        <begin position="293"/>
        <end position="310"/>
    </location>
</feature>
<dbReference type="GO" id="GO:0008270">
    <property type="term" value="F:zinc ion binding"/>
    <property type="evidence" value="ECO:0007669"/>
    <property type="project" value="UniProtKB-UniRule"/>
</dbReference>
<dbReference type="SMART" id="SM00327">
    <property type="entry name" value="VWA"/>
    <property type="match status" value="1"/>
</dbReference>
<keyword evidence="7 11" id="KW-0805">Transcription regulation</keyword>
<evidence type="ECO:0000256" key="5">
    <source>
        <dbReference type="ARBA" id="ARBA00022771"/>
    </source>
</evidence>
<dbReference type="GO" id="GO:0006289">
    <property type="term" value="P:nucleotide-excision repair"/>
    <property type="evidence" value="ECO:0007669"/>
    <property type="project" value="UniProtKB-UniRule"/>
</dbReference>
<dbReference type="Gene3D" id="3.40.50.410">
    <property type="entry name" value="von Willebrand factor, type A domain"/>
    <property type="match status" value="1"/>
</dbReference>
<dbReference type="GO" id="GO:0005675">
    <property type="term" value="C:transcription factor TFIIH holo complex"/>
    <property type="evidence" value="ECO:0007669"/>
    <property type="project" value="UniProtKB-UniRule"/>
</dbReference>
<comment type="similarity">
    <text evidence="2 11">Belongs to the GTF2H2 family.</text>
</comment>
<keyword evidence="6 11" id="KW-0862">Zinc</keyword>
<dbReference type="InterPro" id="IPR012170">
    <property type="entry name" value="TFIIH_SSL1/p44"/>
</dbReference>
<dbReference type="STRING" id="568069.A0A1J1HS22"/>
<evidence type="ECO:0000256" key="4">
    <source>
        <dbReference type="ARBA" id="ARBA00022763"/>
    </source>
</evidence>
<dbReference type="InterPro" id="IPR002035">
    <property type="entry name" value="VWF_A"/>
</dbReference>
<feature type="domain" description="VWFA" evidence="13">
    <location>
        <begin position="61"/>
        <end position="240"/>
    </location>
</feature>
<accession>A0A1J1HS22</accession>
<evidence type="ECO:0000256" key="7">
    <source>
        <dbReference type="ARBA" id="ARBA00023015"/>
    </source>
</evidence>
<dbReference type="OrthoDB" id="284275at2759"/>
<evidence type="ECO:0000256" key="1">
    <source>
        <dbReference type="ARBA" id="ARBA00004123"/>
    </source>
</evidence>
<dbReference type="PROSITE" id="PS50234">
    <property type="entry name" value="VWFA"/>
    <property type="match status" value="1"/>
</dbReference>
<evidence type="ECO:0000256" key="3">
    <source>
        <dbReference type="ARBA" id="ARBA00022723"/>
    </source>
</evidence>
<dbReference type="InterPro" id="IPR013087">
    <property type="entry name" value="Znf_C2H2_type"/>
</dbReference>
<dbReference type="InterPro" id="IPR036465">
    <property type="entry name" value="vWFA_dom_sf"/>
</dbReference>
<evidence type="ECO:0000256" key="12">
    <source>
        <dbReference type="PIRSR" id="PIRSR015919-1"/>
    </source>
</evidence>
<dbReference type="Proteomes" id="UP000183832">
    <property type="component" value="Unassembled WGS sequence"/>
</dbReference>
<evidence type="ECO:0000259" key="13">
    <source>
        <dbReference type="PROSITE" id="PS50234"/>
    </source>
</evidence>
<dbReference type="InterPro" id="IPR004595">
    <property type="entry name" value="TFIIH_C1-like_dom"/>
</dbReference>
<keyword evidence="3 11" id="KW-0479">Metal-binding</keyword>
<evidence type="ECO:0000256" key="6">
    <source>
        <dbReference type="ARBA" id="ARBA00022833"/>
    </source>
</evidence>
<dbReference type="EMBL" id="CVRI01000011">
    <property type="protein sequence ID" value="CRK89278.1"/>
    <property type="molecule type" value="Genomic_DNA"/>
</dbReference>
<dbReference type="SMART" id="SM01047">
    <property type="entry name" value="C1_4"/>
    <property type="match status" value="1"/>
</dbReference>
<dbReference type="SUPFAM" id="SSF53300">
    <property type="entry name" value="vWA-like"/>
    <property type="match status" value="1"/>
</dbReference>
<organism evidence="14 15">
    <name type="scientific">Clunio marinus</name>
    <dbReference type="NCBI Taxonomy" id="568069"/>
    <lineage>
        <taxon>Eukaryota</taxon>
        <taxon>Metazoa</taxon>
        <taxon>Ecdysozoa</taxon>
        <taxon>Arthropoda</taxon>
        <taxon>Hexapoda</taxon>
        <taxon>Insecta</taxon>
        <taxon>Pterygota</taxon>
        <taxon>Neoptera</taxon>
        <taxon>Endopterygota</taxon>
        <taxon>Diptera</taxon>
        <taxon>Nematocera</taxon>
        <taxon>Chironomoidea</taxon>
        <taxon>Chironomidae</taxon>
        <taxon>Clunio</taxon>
    </lineage>
</organism>
<evidence type="ECO:0000256" key="9">
    <source>
        <dbReference type="ARBA" id="ARBA00023204"/>
    </source>
</evidence>
<keyword evidence="10 11" id="KW-0539">Nucleus</keyword>